<evidence type="ECO:0000313" key="12">
    <source>
        <dbReference type="Proteomes" id="UP000789375"/>
    </source>
</evidence>
<evidence type="ECO:0000259" key="10">
    <source>
        <dbReference type="Pfam" id="PF10475"/>
    </source>
</evidence>
<dbReference type="EMBL" id="CAJVPP010001517">
    <property type="protein sequence ID" value="CAG8560134.1"/>
    <property type="molecule type" value="Genomic_DNA"/>
</dbReference>
<organism evidence="11 12">
    <name type="scientific">Funneliformis mosseae</name>
    <name type="common">Endomycorrhizal fungus</name>
    <name type="synonym">Glomus mosseae</name>
    <dbReference type="NCBI Taxonomy" id="27381"/>
    <lineage>
        <taxon>Eukaryota</taxon>
        <taxon>Fungi</taxon>
        <taxon>Fungi incertae sedis</taxon>
        <taxon>Mucoromycota</taxon>
        <taxon>Glomeromycotina</taxon>
        <taxon>Glomeromycetes</taxon>
        <taxon>Glomerales</taxon>
        <taxon>Glomeraceae</taxon>
        <taxon>Funneliformis</taxon>
    </lineage>
</organism>
<keyword evidence="6" id="KW-0333">Golgi apparatus</keyword>
<proteinExistence type="inferred from homology"/>
<dbReference type="InterPro" id="IPR019515">
    <property type="entry name" value="VPS54_N"/>
</dbReference>
<feature type="domain" description="Vacuolar protein sorting-associated protein 54 N-terminal" evidence="10">
    <location>
        <begin position="306"/>
        <end position="452"/>
    </location>
</feature>
<dbReference type="GO" id="GO:0019905">
    <property type="term" value="F:syntaxin binding"/>
    <property type="evidence" value="ECO:0007669"/>
    <property type="project" value="TreeGrafter"/>
</dbReference>
<feature type="region of interest" description="Disordered" evidence="8">
    <location>
        <begin position="948"/>
        <end position="974"/>
    </location>
</feature>
<dbReference type="PANTHER" id="PTHR12965">
    <property type="entry name" value="VACUOLAR PROTEIN SORTING 54"/>
    <property type="match status" value="1"/>
</dbReference>
<accession>A0A9N9BCJ0</accession>
<feature type="domain" description="Vacuolar protein sorting-associated protein 54 C-terminal" evidence="9">
    <location>
        <begin position="990"/>
        <end position="1121"/>
    </location>
</feature>
<dbReference type="GO" id="GO:0000938">
    <property type="term" value="C:GARP complex"/>
    <property type="evidence" value="ECO:0007669"/>
    <property type="project" value="InterPro"/>
</dbReference>
<reference evidence="11" key="1">
    <citation type="submission" date="2021-06" db="EMBL/GenBank/DDBJ databases">
        <authorList>
            <person name="Kallberg Y."/>
            <person name="Tangrot J."/>
            <person name="Rosling A."/>
        </authorList>
    </citation>
    <scope>NUCLEOTIDE SEQUENCE</scope>
    <source>
        <strain evidence="11">87-6 pot B 2015</strain>
    </source>
</reference>
<comment type="similarity">
    <text evidence="2">Belongs to the VPS54 family.</text>
</comment>
<keyword evidence="7" id="KW-0175">Coiled coil</keyword>
<comment type="subcellular location">
    <subcellularLocation>
        <location evidence="1">Golgi apparatus</location>
        <location evidence="1">trans-Golgi network</location>
    </subcellularLocation>
</comment>
<dbReference type="Gene3D" id="6.10.250.860">
    <property type="match status" value="1"/>
</dbReference>
<dbReference type="GO" id="GO:0015031">
    <property type="term" value="P:protein transport"/>
    <property type="evidence" value="ECO:0007669"/>
    <property type="project" value="UniProtKB-KW"/>
</dbReference>
<dbReference type="Pfam" id="PF10475">
    <property type="entry name" value="Vps54_N"/>
    <property type="match status" value="1"/>
</dbReference>
<evidence type="ECO:0000256" key="6">
    <source>
        <dbReference type="ARBA" id="ARBA00023034"/>
    </source>
</evidence>
<name>A0A9N9BCJ0_FUNMO</name>
<dbReference type="AlphaFoldDB" id="A0A9N9BCJ0"/>
<dbReference type="GO" id="GO:0006896">
    <property type="term" value="P:Golgi to vacuole transport"/>
    <property type="evidence" value="ECO:0007669"/>
    <property type="project" value="TreeGrafter"/>
</dbReference>
<dbReference type="PANTHER" id="PTHR12965:SF0">
    <property type="entry name" value="VACUOLAR PROTEIN SORTING-ASSOCIATED PROTEIN 54"/>
    <property type="match status" value="1"/>
</dbReference>
<feature type="compositionally biased region" description="Low complexity" evidence="8">
    <location>
        <begin position="26"/>
        <end position="59"/>
    </location>
</feature>
<feature type="region of interest" description="Disordered" evidence="8">
    <location>
        <begin position="1"/>
        <end position="66"/>
    </location>
</feature>
<evidence type="ECO:0000256" key="2">
    <source>
        <dbReference type="ARBA" id="ARBA00009150"/>
    </source>
</evidence>
<dbReference type="GO" id="GO:0042147">
    <property type="term" value="P:retrograde transport, endosome to Golgi"/>
    <property type="evidence" value="ECO:0007669"/>
    <property type="project" value="InterPro"/>
</dbReference>
<evidence type="ECO:0000256" key="5">
    <source>
        <dbReference type="ARBA" id="ARBA00022927"/>
    </source>
</evidence>
<evidence type="ECO:0000259" key="9">
    <source>
        <dbReference type="Pfam" id="PF07928"/>
    </source>
</evidence>
<feature type="compositionally biased region" description="Low complexity" evidence="8">
    <location>
        <begin position="958"/>
        <end position="972"/>
    </location>
</feature>
<dbReference type="Proteomes" id="UP000789375">
    <property type="component" value="Unassembled WGS sequence"/>
</dbReference>
<dbReference type="Pfam" id="PF07928">
    <property type="entry name" value="Vps54"/>
    <property type="match status" value="1"/>
</dbReference>
<feature type="region of interest" description="Disordered" evidence="8">
    <location>
        <begin position="690"/>
        <end position="734"/>
    </location>
</feature>
<sequence length="1258" mass="140642">MNKDEEVMRNPKPLSVDVESSGAGRSDSSTTPKSSKTVGSSSTLPQTPRRFSSSSARSFDNSDYYISTPKSQRVSSAVSLYGRGYSSRGLTRRVSMNSSISNFSTMSETSLPWTTKDIGFNAISGVLNNPNAKSFNNVRPSKNDIPTVPHVNIRKIKPADFNSYIKQITPVFERYSHNKELYAEGSQSRKSETSLTESPAASATNLLANNLENLQTSKEVGSSIPVHRLASTRNPYTVHLPPPSPGDDRPPEPVIELPLLETVPSIFFDPEFNLENPRTFDIVCEQTDIIGGNPNNPAISTNAILQEKLSHYLDTVEVHLIKEISLRSSSFFAALSNLQALHSETLECISQINNLRKKLDRIDNSQAKKGLEVIRLKRRRANMGRLFEGLKMVSEIRSTQPMIQVLLGQGDYFSALDLIDEANFILHGDEGQKIQSVEKVVERETNNSETVNHRATIVRRLSNVADGFKRSGTIDLRSVRVLVHFGGQLTEMYKSIGVMMENDLLNMLFLDFEEHVETVNKSKTIRSLYNYKIPQSAKHGTTSINVIIDSEIMEKEDNLKKRITPLVLGLYRVNRFSFTLQAYRERILEEIKNIIQIQKHYDSKDDQLVDGLKEQSSNLSKFLKGMTFDAFLQMLLSIYVVLLEGLKRIAIYNELFTTILRDVEMIGCHMSEEEKISLNDNDRISEDEIVIDEQTHTPINDSNSSLDGLKDPNSSLDKEENPKNDSSSSVNSTSSLNSRFNALKITTGIKSIIQRTTSLTNKPLPPTPPSAESVEKETVIALPTNTKSKKSKSESKNHHSQSISDSAQIVYAAADLAHVRCANLIAVRADQNAQLNQKDFYRLFNVTSAFVLECESLCGRMCYGLRGTIMSQAKAFLNHFHMEKTRQAAALVENEQWVQELVPIDYQRIVDKIINAAVSGLSDFRDDPLESVSPPISPVFPMTRLSTSTHNDGDDHGTINSSTSNGTTNTTTHVNPLNNGSSRYIFVEERRFFVVGCSITLIKLLGDYLRCMVNIPTLTNETMNRVVDILNLFNSRTCQVILGAGAMRSAGLKNITAKHLALASQSLGAMIALIPFIRECIRHSLNTKQAVMLTEFDRIKRDYINHQNEIHGKLVSIMNERLIIHLKSFQAINWDEVSTKEGPNKYMETLVKETTTLHKVLNKYLPPEILQNVMTEVFKSSSTKLAEEIGNVKITTAIGKKRLMTDAQYYVRKLSTLEGLQGPSDELEMAIKDIHVDAKDLSTTTNNITTDVLSSSSK</sequence>
<protein>
    <recommendedName>
        <fullName evidence="3">Vacuolar protein sorting-associated protein 54</fullName>
    </recommendedName>
</protein>
<feature type="compositionally biased region" description="Polar residues" evidence="8">
    <location>
        <begin position="696"/>
        <end position="706"/>
    </location>
</feature>
<feature type="compositionally biased region" description="Low complexity" evidence="8">
    <location>
        <begin position="724"/>
        <end position="734"/>
    </location>
</feature>
<keyword evidence="12" id="KW-1185">Reference proteome</keyword>
<feature type="region of interest" description="Disordered" evidence="8">
    <location>
        <begin position="757"/>
        <end position="776"/>
    </location>
</feature>
<keyword evidence="4" id="KW-0813">Transport</keyword>
<dbReference type="InterPro" id="IPR039745">
    <property type="entry name" value="Vps54"/>
</dbReference>
<evidence type="ECO:0000256" key="7">
    <source>
        <dbReference type="ARBA" id="ARBA00023054"/>
    </source>
</evidence>
<dbReference type="Gene3D" id="1.20.1280.130">
    <property type="match status" value="1"/>
</dbReference>
<dbReference type="GO" id="GO:0005829">
    <property type="term" value="C:cytosol"/>
    <property type="evidence" value="ECO:0007669"/>
    <property type="project" value="GOC"/>
</dbReference>
<evidence type="ECO:0000256" key="1">
    <source>
        <dbReference type="ARBA" id="ARBA00004601"/>
    </source>
</evidence>
<gene>
    <name evidence="11" type="ORF">FMOSSE_LOCUS6916</name>
</gene>
<evidence type="ECO:0000256" key="4">
    <source>
        <dbReference type="ARBA" id="ARBA00022448"/>
    </source>
</evidence>
<evidence type="ECO:0000256" key="3">
    <source>
        <dbReference type="ARBA" id="ARBA00017665"/>
    </source>
</evidence>
<comment type="caution">
    <text evidence="11">The sequence shown here is derived from an EMBL/GenBank/DDBJ whole genome shotgun (WGS) entry which is preliminary data.</text>
</comment>
<keyword evidence="5" id="KW-0653">Protein transport</keyword>
<feature type="region of interest" description="Disordered" evidence="8">
    <location>
        <begin position="233"/>
        <end position="253"/>
    </location>
</feature>
<evidence type="ECO:0000256" key="8">
    <source>
        <dbReference type="SAM" id="MobiDB-lite"/>
    </source>
</evidence>
<dbReference type="InterPro" id="IPR012501">
    <property type="entry name" value="Vps54_C"/>
</dbReference>
<evidence type="ECO:0000313" key="11">
    <source>
        <dbReference type="EMBL" id="CAG8560134.1"/>
    </source>
</evidence>